<evidence type="ECO:0000256" key="2">
    <source>
        <dbReference type="SAM" id="Phobius"/>
    </source>
</evidence>
<dbReference type="EMBL" id="JAHUZN010000005">
    <property type="protein sequence ID" value="KAG8493773.1"/>
    <property type="molecule type" value="Genomic_DNA"/>
</dbReference>
<feature type="transmembrane region" description="Helical" evidence="2">
    <location>
        <begin position="130"/>
        <end position="148"/>
    </location>
</feature>
<dbReference type="Proteomes" id="UP000701853">
    <property type="component" value="Chromosome 5"/>
</dbReference>
<sequence>METENSKETGEIEPLLQDPRDEAKSEANPNPNPTTVKTRVPEVEIRLYRQGKGPIDVFKSSLGGWDQNQLEVRDILDKYGLKSIYAFSPQSGRGVPIRFHPRNGMSILGYKDGSVVHIDGEPQDSLIKPVTKILVGVAAITLLITLVAKDTPEWMKKLKISGGDFPPWLLACVVIVFTRMRKRTKDFFKKFVYHY</sequence>
<dbReference type="PANTHER" id="PTHR35475">
    <property type="entry name" value="WD REPEAT PROTEIN"/>
    <property type="match status" value="1"/>
</dbReference>
<keyword evidence="2" id="KW-0472">Membrane</keyword>
<evidence type="ECO:0008006" key="5">
    <source>
        <dbReference type="Google" id="ProtNLM"/>
    </source>
</evidence>
<protein>
    <recommendedName>
        <fullName evidence="5">WD repeat-containing protein</fullName>
    </recommendedName>
</protein>
<name>A0A8J5YP23_9ROSI</name>
<accession>A0A8J5YP23</accession>
<keyword evidence="2" id="KW-0812">Transmembrane</keyword>
<gene>
    <name evidence="3" type="ORF">CXB51_011181</name>
</gene>
<keyword evidence="4" id="KW-1185">Reference proteome</keyword>
<reference evidence="3 4" key="1">
    <citation type="journal article" date="2021" name="bioRxiv">
        <title>The Gossypium anomalum genome as a resource for cotton improvement and evolutionary analysis of hybrid incompatibility.</title>
        <authorList>
            <person name="Grover C.E."/>
            <person name="Yuan D."/>
            <person name="Arick M.A."/>
            <person name="Miller E.R."/>
            <person name="Hu G."/>
            <person name="Peterson D.G."/>
            <person name="Wendel J.F."/>
            <person name="Udall J.A."/>
        </authorList>
    </citation>
    <scope>NUCLEOTIDE SEQUENCE [LARGE SCALE GENOMIC DNA]</scope>
    <source>
        <strain evidence="3">JFW-Udall</strain>
        <tissue evidence="3">Leaf</tissue>
    </source>
</reference>
<organism evidence="3 4">
    <name type="scientific">Gossypium anomalum</name>
    <dbReference type="NCBI Taxonomy" id="47600"/>
    <lineage>
        <taxon>Eukaryota</taxon>
        <taxon>Viridiplantae</taxon>
        <taxon>Streptophyta</taxon>
        <taxon>Embryophyta</taxon>
        <taxon>Tracheophyta</taxon>
        <taxon>Spermatophyta</taxon>
        <taxon>Magnoliopsida</taxon>
        <taxon>eudicotyledons</taxon>
        <taxon>Gunneridae</taxon>
        <taxon>Pentapetalae</taxon>
        <taxon>rosids</taxon>
        <taxon>malvids</taxon>
        <taxon>Malvales</taxon>
        <taxon>Malvaceae</taxon>
        <taxon>Malvoideae</taxon>
        <taxon>Gossypium</taxon>
    </lineage>
</organism>
<dbReference type="AlphaFoldDB" id="A0A8J5YP23"/>
<feature type="transmembrane region" description="Helical" evidence="2">
    <location>
        <begin position="160"/>
        <end position="180"/>
    </location>
</feature>
<proteinExistence type="predicted"/>
<feature type="compositionally biased region" description="Basic and acidic residues" evidence="1">
    <location>
        <begin position="1"/>
        <end position="10"/>
    </location>
</feature>
<feature type="compositionally biased region" description="Polar residues" evidence="1">
    <location>
        <begin position="27"/>
        <end position="37"/>
    </location>
</feature>
<evidence type="ECO:0000313" key="4">
    <source>
        <dbReference type="Proteomes" id="UP000701853"/>
    </source>
</evidence>
<keyword evidence="2" id="KW-1133">Transmembrane helix</keyword>
<dbReference type="OrthoDB" id="658712at2759"/>
<dbReference type="PANTHER" id="PTHR35475:SF1">
    <property type="entry name" value="WD REPEAT PROTEIN"/>
    <property type="match status" value="1"/>
</dbReference>
<comment type="caution">
    <text evidence="3">The sequence shown here is derived from an EMBL/GenBank/DDBJ whole genome shotgun (WGS) entry which is preliminary data.</text>
</comment>
<feature type="region of interest" description="Disordered" evidence="1">
    <location>
        <begin position="1"/>
        <end position="39"/>
    </location>
</feature>
<evidence type="ECO:0000256" key="1">
    <source>
        <dbReference type="SAM" id="MobiDB-lite"/>
    </source>
</evidence>
<evidence type="ECO:0000313" key="3">
    <source>
        <dbReference type="EMBL" id="KAG8493773.1"/>
    </source>
</evidence>